<feature type="transmembrane region" description="Helical" evidence="11">
    <location>
        <begin position="170"/>
        <end position="190"/>
    </location>
</feature>
<dbReference type="InterPro" id="IPR034804">
    <property type="entry name" value="SQR/QFR_C/D"/>
</dbReference>
<keyword evidence="7 11" id="KW-1133">Transmembrane helix</keyword>
<feature type="transmembrane region" description="Helical" evidence="11">
    <location>
        <begin position="105"/>
        <end position="125"/>
    </location>
</feature>
<keyword evidence="11" id="KW-0816">Tricarboxylic acid cycle</keyword>
<feature type="non-terminal residue" evidence="12">
    <location>
        <position position="1"/>
    </location>
</feature>
<dbReference type="PANTHER" id="PTHR13337:SF2">
    <property type="entry name" value="SUCCINATE DEHYDROGENASE [UBIQUINONE] CYTOCHROME B SMALL SUBUNIT, MITOCHONDRIAL"/>
    <property type="match status" value="1"/>
</dbReference>
<evidence type="ECO:0000256" key="10">
    <source>
        <dbReference type="PIRSR" id="PIRSR607992-1"/>
    </source>
</evidence>
<keyword evidence="11" id="KW-0349">Heme</keyword>
<evidence type="ECO:0000256" key="6">
    <source>
        <dbReference type="ARBA" id="ARBA00022946"/>
    </source>
</evidence>
<keyword evidence="9 11" id="KW-0472">Membrane</keyword>
<evidence type="ECO:0000256" key="9">
    <source>
        <dbReference type="ARBA" id="ARBA00023136"/>
    </source>
</evidence>
<evidence type="ECO:0000256" key="2">
    <source>
        <dbReference type="ARBA" id="ARBA00007294"/>
    </source>
</evidence>
<dbReference type="GO" id="GO:0006099">
    <property type="term" value="P:tricarboxylic acid cycle"/>
    <property type="evidence" value="ECO:0007669"/>
    <property type="project" value="UniProtKB-KW"/>
</dbReference>
<keyword evidence="8 11" id="KW-0496">Mitochondrion</keyword>
<keyword evidence="11" id="KW-0408">Iron</keyword>
<comment type="similarity">
    <text evidence="2 11">Belongs to the CybS family.</text>
</comment>
<dbReference type="Proteomes" id="UP000037510">
    <property type="component" value="Unassembled WGS sequence"/>
</dbReference>
<comment type="caution">
    <text evidence="11">Lacks conserved residue(s) required for the propagation of feature annotation.</text>
</comment>
<gene>
    <name evidence="12" type="ORF">OBRU01_24394</name>
</gene>
<dbReference type="GO" id="GO:0006121">
    <property type="term" value="P:mitochondrial electron transport, succinate to ubiquinone"/>
    <property type="evidence" value="ECO:0007669"/>
    <property type="project" value="TreeGrafter"/>
</dbReference>
<evidence type="ECO:0000256" key="3">
    <source>
        <dbReference type="ARBA" id="ARBA00022448"/>
    </source>
</evidence>
<comment type="function">
    <text evidence="11">Membrane-anchoring subunit of succinate dehydrogenase (SDH) that is involved in complex II of the mitochondrial electron transport chain and is responsible for transferring electrons from succinate to ubiquinone (coenzyme Q).</text>
</comment>
<dbReference type="PANTHER" id="PTHR13337">
    <property type="entry name" value="SUCCINATE DEHYDROGENASE"/>
    <property type="match status" value="1"/>
</dbReference>
<accession>A0A0L7KN38</accession>
<dbReference type="STRING" id="104452.A0A0L7KN38"/>
<evidence type="ECO:0000256" key="7">
    <source>
        <dbReference type="ARBA" id="ARBA00022989"/>
    </source>
</evidence>
<dbReference type="GO" id="GO:0048039">
    <property type="term" value="F:ubiquinone binding"/>
    <property type="evidence" value="ECO:0007669"/>
    <property type="project" value="TreeGrafter"/>
</dbReference>
<keyword evidence="5 11" id="KW-0999">Mitochondrion inner membrane</keyword>
<keyword evidence="11" id="KW-0479">Metal-binding</keyword>
<feature type="binding site" evidence="10">
    <location>
        <position position="92"/>
    </location>
    <ligand>
        <name>a ubiquinone</name>
        <dbReference type="ChEBI" id="CHEBI:16389"/>
        <note>ligand shared with IP/SDHB</note>
    </ligand>
</feature>
<dbReference type="GO" id="GO:0020037">
    <property type="term" value="F:heme binding"/>
    <property type="evidence" value="ECO:0007669"/>
    <property type="project" value="TreeGrafter"/>
</dbReference>
<dbReference type="Pfam" id="PF05328">
    <property type="entry name" value="CybS"/>
    <property type="match status" value="2"/>
</dbReference>
<dbReference type="GO" id="GO:0005743">
    <property type="term" value="C:mitochondrial inner membrane"/>
    <property type="evidence" value="ECO:0007669"/>
    <property type="project" value="UniProtKB-SubCell"/>
</dbReference>
<evidence type="ECO:0000256" key="5">
    <source>
        <dbReference type="ARBA" id="ARBA00022792"/>
    </source>
</evidence>
<keyword evidence="3 11" id="KW-0813">Transport</keyword>
<keyword evidence="13" id="KW-1185">Reference proteome</keyword>
<proteinExistence type="inferred from homology"/>
<evidence type="ECO:0000256" key="4">
    <source>
        <dbReference type="ARBA" id="ARBA00022692"/>
    </source>
</evidence>
<dbReference type="InterPro" id="IPR007992">
    <property type="entry name" value="CybS"/>
</dbReference>
<name>A0A0L7KN38_OPEBR</name>
<keyword evidence="4 11" id="KW-0812">Transmembrane</keyword>
<evidence type="ECO:0000313" key="13">
    <source>
        <dbReference type="Proteomes" id="UP000037510"/>
    </source>
</evidence>
<protein>
    <recommendedName>
        <fullName evidence="11">Succinate dehydrogenase [ubiquinone] cytochrome b small subunit</fullName>
    </recommendedName>
</protein>
<evidence type="ECO:0000256" key="8">
    <source>
        <dbReference type="ARBA" id="ARBA00023128"/>
    </source>
</evidence>
<organism evidence="12 13">
    <name type="scientific">Operophtera brumata</name>
    <name type="common">Winter moth</name>
    <name type="synonym">Phalaena brumata</name>
    <dbReference type="NCBI Taxonomy" id="104452"/>
    <lineage>
        <taxon>Eukaryota</taxon>
        <taxon>Metazoa</taxon>
        <taxon>Ecdysozoa</taxon>
        <taxon>Arthropoda</taxon>
        <taxon>Hexapoda</taxon>
        <taxon>Insecta</taxon>
        <taxon>Pterygota</taxon>
        <taxon>Neoptera</taxon>
        <taxon>Endopterygota</taxon>
        <taxon>Lepidoptera</taxon>
        <taxon>Glossata</taxon>
        <taxon>Ditrysia</taxon>
        <taxon>Geometroidea</taxon>
        <taxon>Geometridae</taxon>
        <taxon>Larentiinae</taxon>
        <taxon>Operophtera</taxon>
    </lineage>
</organism>
<evidence type="ECO:0000256" key="11">
    <source>
        <dbReference type="RuleBase" id="RU364031"/>
    </source>
</evidence>
<evidence type="ECO:0000313" key="12">
    <source>
        <dbReference type="EMBL" id="KOB64692.1"/>
    </source>
</evidence>
<dbReference type="Gene3D" id="1.20.1300.10">
    <property type="entry name" value="Fumarate reductase/succinate dehydrogenase, transmembrane subunit"/>
    <property type="match status" value="2"/>
</dbReference>
<evidence type="ECO:0000256" key="1">
    <source>
        <dbReference type="ARBA" id="ARBA00004448"/>
    </source>
</evidence>
<keyword evidence="11" id="KW-0249">Electron transport</keyword>
<sequence>VKRLSTQASLQRSVTSALPVQSLALKEATTTPLLNAVRTFRTSSVRLSAEKAHDHSKLWVIERVVSAALVPLIPAALLIPNKLGLQACVVEYVRVLLFGPMLPKIAMGVVYGLTTILMGGLYYLIFNDIGLARAFWKIWKNMRKPKHAKKEAIAVDYVRASIFGPIIPKIAIGLVYLLSIATLGGLFYIISHDVGIANTIRNIWAIKSEQKA</sequence>
<keyword evidence="6 11" id="KW-0809">Transit peptide</keyword>
<comment type="caution">
    <text evidence="12">The sequence shown here is derived from an EMBL/GenBank/DDBJ whole genome shotgun (WGS) entry which is preliminary data.</text>
</comment>
<reference evidence="12 13" key="1">
    <citation type="journal article" date="2015" name="Genome Biol. Evol.">
        <title>The genome of winter moth (Operophtera brumata) provides a genomic perspective on sexual dimorphism and phenology.</title>
        <authorList>
            <person name="Derks M.F."/>
            <person name="Smit S."/>
            <person name="Salis L."/>
            <person name="Schijlen E."/>
            <person name="Bossers A."/>
            <person name="Mateman C."/>
            <person name="Pijl A.S."/>
            <person name="de Ridder D."/>
            <person name="Groenen M.A."/>
            <person name="Visser M.E."/>
            <person name="Megens H.J."/>
        </authorList>
    </citation>
    <scope>NUCLEOTIDE SEQUENCE [LARGE SCALE GENOMIC DNA]</scope>
    <source>
        <strain evidence="12">WM2013NL</strain>
        <tissue evidence="12">Head and thorax</tissue>
    </source>
</reference>
<comment type="subcellular location">
    <subcellularLocation>
        <location evidence="1 11">Mitochondrion inner membrane</location>
        <topology evidence="1 11">Multi-pass membrane protein</topology>
    </subcellularLocation>
</comment>
<dbReference type="GO" id="GO:0046872">
    <property type="term" value="F:metal ion binding"/>
    <property type="evidence" value="ECO:0007669"/>
    <property type="project" value="UniProtKB-KW"/>
</dbReference>
<dbReference type="AlphaFoldDB" id="A0A0L7KN38"/>
<dbReference type="EMBL" id="JTDY01008186">
    <property type="protein sequence ID" value="KOB64692.1"/>
    <property type="molecule type" value="Genomic_DNA"/>
</dbReference>